<dbReference type="PANTHER" id="PTHR30213">
    <property type="entry name" value="INNER MEMBRANE PROTEIN YHJD"/>
    <property type="match status" value="1"/>
</dbReference>
<dbReference type="GO" id="GO:0005886">
    <property type="term" value="C:plasma membrane"/>
    <property type="evidence" value="ECO:0007669"/>
    <property type="project" value="UniProtKB-SubCell"/>
</dbReference>
<keyword evidence="3 6" id="KW-0812">Transmembrane</keyword>
<proteinExistence type="predicted"/>
<evidence type="ECO:0000256" key="1">
    <source>
        <dbReference type="ARBA" id="ARBA00004651"/>
    </source>
</evidence>
<accession>A0AAU7UBU7</accession>
<dbReference type="PANTHER" id="PTHR30213:SF1">
    <property type="entry name" value="INNER MEMBRANE PROTEIN YHJD"/>
    <property type="match status" value="1"/>
</dbReference>
<dbReference type="RefSeq" id="WP_350243986.1">
    <property type="nucleotide sequence ID" value="NZ_CP158299.1"/>
</dbReference>
<feature type="transmembrane region" description="Helical" evidence="6">
    <location>
        <begin position="138"/>
        <end position="157"/>
    </location>
</feature>
<evidence type="ECO:0000256" key="2">
    <source>
        <dbReference type="ARBA" id="ARBA00022475"/>
    </source>
</evidence>
<feature type="transmembrane region" description="Helical" evidence="6">
    <location>
        <begin position="246"/>
        <end position="267"/>
    </location>
</feature>
<gene>
    <name evidence="7" type="ORF">ABOD76_06435</name>
</gene>
<dbReference type="Pfam" id="PF03631">
    <property type="entry name" value="Virul_fac_BrkB"/>
    <property type="match status" value="1"/>
</dbReference>
<evidence type="ECO:0000256" key="6">
    <source>
        <dbReference type="SAM" id="Phobius"/>
    </source>
</evidence>
<keyword evidence="5 6" id="KW-0472">Membrane</keyword>
<feature type="transmembrane region" description="Helical" evidence="6">
    <location>
        <begin position="89"/>
        <end position="110"/>
    </location>
</feature>
<organism evidence="7">
    <name type="scientific">Deinococcus sonorensis KR-87</name>
    <dbReference type="NCBI Taxonomy" id="694439"/>
    <lineage>
        <taxon>Bacteria</taxon>
        <taxon>Thermotogati</taxon>
        <taxon>Deinococcota</taxon>
        <taxon>Deinococci</taxon>
        <taxon>Deinococcales</taxon>
        <taxon>Deinococcaceae</taxon>
        <taxon>Deinococcus</taxon>
    </lineage>
</organism>
<dbReference type="InterPro" id="IPR017039">
    <property type="entry name" value="Virul_fac_BrkB"/>
</dbReference>
<name>A0AAU7UBU7_9DEIO</name>
<dbReference type="AlphaFoldDB" id="A0AAU7UBU7"/>
<evidence type="ECO:0000256" key="4">
    <source>
        <dbReference type="ARBA" id="ARBA00022989"/>
    </source>
</evidence>
<dbReference type="EMBL" id="CP158299">
    <property type="protein sequence ID" value="XBV85941.1"/>
    <property type="molecule type" value="Genomic_DNA"/>
</dbReference>
<keyword evidence="2" id="KW-1003">Cell membrane</keyword>
<evidence type="ECO:0000256" key="3">
    <source>
        <dbReference type="ARBA" id="ARBA00022692"/>
    </source>
</evidence>
<evidence type="ECO:0000256" key="5">
    <source>
        <dbReference type="ARBA" id="ARBA00023136"/>
    </source>
</evidence>
<protein>
    <submittedName>
        <fullName evidence="7">YihY/virulence factor BrkB family protein</fullName>
    </submittedName>
</protein>
<evidence type="ECO:0000313" key="7">
    <source>
        <dbReference type="EMBL" id="XBV85941.1"/>
    </source>
</evidence>
<sequence length="380" mass="40467">MKPADLYALVRDAALAFSQDNAPRLSAALAYYAFSAVAPLLFLVTVIAGYFLGQASVQQQLLEGIGGSVSPQVAEFIRTLLPKAAPSNAITVASIIGAVTVFLTATGLFVQLQASLNSLWGSDPPPVQNLWTLIRTRLIAFALVVFFGALIIAFLAGNTYLSAIAEGLGNTIGLGAFFVRLGSLVIGSLFFTPVFAVIYKFLPAVKLQWREVWIGAAITATLFTIGQTLIGLYFGRTAASSAYGAAGALFLMLLWIYYSSMLVFFGAEITWVYSQRYGTQAGGAGNPTKKAAVAQQGGEIGTHISASEAEAIRKTPPERLTPSQRLWLSEQTRPPEPPVAPPHAKPARLSIRSAIGNAVLALLALPSVLVLRLVGLFRRH</sequence>
<reference evidence="7" key="1">
    <citation type="submission" date="2024-06" db="EMBL/GenBank/DDBJ databases">
        <title>Draft Genome Sequence of Deinococcus sonorensis Type Strain KR-87, a Biofilm Producing Representative of the Genus Deinococcus.</title>
        <authorList>
            <person name="Boren L.S."/>
            <person name="Grosso R.A."/>
            <person name="Hugenberg-Cox A.N."/>
            <person name="Hill J.T.E."/>
            <person name="Albert C.M."/>
            <person name="Tuohy J.M."/>
        </authorList>
    </citation>
    <scope>NUCLEOTIDE SEQUENCE</scope>
    <source>
        <strain evidence="7">KR-87</strain>
    </source>
</reference>
<keyword evidence="4 6" id="KW-1133">Transmembrane helix</keyword>
<feature type="transmembrane region" description="Helical" evidence="6">
    <location>
        <begin position="29"/>
        <end position="52"/>
    </location>
</feature>
<dbReference type="KEGG" id="dsc:ABOD76_06435"/>
<feature type="transmembrane region" description="Helical" evidence="6">
    <location>
        <begin position="354"/>
        <end position="377"/>
    </location>
</feature>
<comment type="subcellular location">
    <subcellularLocation>
        <location evidence="1">Cell membrane</location>
        <topology evidence="1">Multi-pass membrane protein</topology>
    </subcellularLocation>
</comment>
<feature type="transmembrane region" description="Helical" evidence="6">
    <location>
        <begin position="177"/>
        <end position="199"/>
    </location>
</feature>
<feature type="transmembrane region" description="Helical" evidence="6">
    <location>
        <begin position="211"/>
        <end position="234"/>
    </location>
</feature>